<evidence type="ECO:0000313" key="3">
    <source>
        <dbReference type="Proteomes" id="UP000245206"/>
    </source>
</evidence>
<comment type="caution">
    <text evidence="2">The sequence shown here is derived from an EMBL/GenBank/DDBJ whole genome shotgun (WGS) entry which is preliminary data.</text>
</comment>
<dbReference type="EMBL" id="BFAZ01000018">
    <property type="protein sequence ID" value="GBF44632.1"/>
    <property type="molecule type" value="Genomic_DNA"/>
</dbReference>
<feature type="signal peptide" evidence="1">
    <location>
        <begin position="1"/>
        <end position="20"/>
    </location>
</feature>
<accession>A0A2P2DJ11</accession>
<evidence type="ECO:0000313" key="2">
    <source>
        <dbReference type="EMBL" id="GBF44632.1"/>
    </source>
</evidence>
<proteinExistence type="predicted"/>
<feature type="chain" id="PRO_5015123547" description="Outer membrane protein" evidence="1">
    <location>
        <begin position="21"/>
        <end position="296"/>
    </location>
</feature>
<keyword evidence="1" id="KW-0732">Signal</keyword>
<gene>
    <name evidence="2" type="ORF">LPTSP2_39350</name>
</gene>
<evidence type="ECO:0008006" key="4">
    <source>
        <dbReference type="Google" id="ProtNLM"/>
    </source>
</evidence>
<keyword evidence="3" id="KW-1185">Reference proteome</keyword>
<dbReference type="AlphaFoldDB" id="A0A2P2DJ11"/>
<dbReference type="Proteomes" id="UP000245206">
    <property type="component" value="Unassembled WGS sequence"/>
</dbReference>
<sequence length="296" mass="34991">MKKILYLIPLILCSSIFAQSQTENNQKKLWYFSINKAWSTSTPYEVEQFTDIFGPFKKEYKRNINSFEIIARKKFSDSKLEFYSDFYELVKRDYSMNYLTFNRRVIINEESTPIGNYYRSQSRIGFAYAFAPHVNFTFGSRYFKSELTDGNANAFQIRFGQRYIGPEIGIELKSDTFYNFYLESRISYFLLYGRSIHNYSFADRSADQGYISVNIDPITRVEGNEVLLKIGYYFNQNFFMTIGYKSTYQRIRPDDLRVYSGDSRFDLNQNTEYGLRNVNSYSDRMNSIILELGVVI</sequence>
<organism evidence="2 3">
    <name type="scientific">Leptospira ellinghausenii</name>
    <dbReference type="NCBI Taxonomy" id="1917822"/>
    <lineage>
        <taxon>Bacteria</taxon>
        <taxon>Pseudomonadati</taxon>
        <taxon>Spirochaetota</taxon>
        <taxon>Spirochaetia</taxon>
        <taxon>Leptospirales</taxon>
        <taxon>Leptospiraceae</taxon>
        <taxon>Leptospira</taxon>
    </lineage>
</organism>
<protein>
    <recommendedName>
        <fullName evidence="4">Outer membrane protein</fullName>
    </recommendedName>
</protein>
<reference evidence="3" key="1">
    <citation type="journal article" date="2019" name="Microbiol. Immunol.">
        <title>Molecular and phenotypic characterization of Leptospira johnsonii sp. nov., Leptospira ellinghausenii sp. nov. and Leptospira ryugenii sp. nov. isolated from soil and water in Japan.</title>
        <authorList>
            <person name="Masuzawa T."/>
            <person name="Saito M."/>
            <person name="Nakao R."/>
            <person name="Nikaido Y."/>
            <person name="Matsumoto M."/>
            <person name="Ogawa M."/>
            <person name="Yokoyama M."/>
            <person name="Hidaka Y."/>
            <person name="Tomita J."/>
            <person name="Sakakibara K."/>
            <person name="Suzuki K."/>
            <person name="Yasuda S."/>
            <person name="Sato H."/>
            <person name="Yamaguchi M."/>
            <person name="Yoshida S.I."/>
            <person name="Koizumi N."/>
            <person name="Kawamura Y."/>
        </authorList>
    </citation>
    <scope>NUCLEOTIDE SEQUENCE [LARGE SCALE GENOMIC DNA]</scope>
    <source>
        <strain evidence="3">E18</strain>
    </source>
</reference>
<name>A0A2P2DJ11_9LEPT</name>
<dbReference type="OrthoDB" id="331086at2"/>
<dbReference type="RefSeq" id="WP_108961595.1">
    <property type="nucleotide sequence ID" value="NZ_BFAZ01000018.1"/>
</dbReference>
<evidence type="ECO:0000256" key="1">
    <source>
        <dbReference type="SAM" id="SignalP"/>
    </source>
</evidence>